<accession>A0A8J2L459</accession>
<organism evidence="2 3">
    <name type="scientific">Allacma fusca</name>
    <dbReference type="NCBI Taxonomy" id="39272"/>
    <lineage>
        <taxon>Eukaryota</taxon>
        <taxon>Metazoa</taxon>
        <taxon>Ecdysozoa</taxon>
        <taxon>Arthropoda</taxon>
        <taxon>Hexapoda</taxon>
        <taxon>Collembola</taxon>
        <taxon>Symphypleona</taxon>
        <taxon>Sminthuridae</taxon>
        <taxon>Allacma</taxon>
    </lineage>
</organism>
<dbReference type="EMBL" id="CAJVCH010334498">
    <property type="protein sequence ID" value="CAG7815059.1"/>
    <property type="molecule type" value="Genomic_DNA"/>
</dbReference>
<evidence type="ECO:0000313" key="2">
    <source>
        <dbReference type="EMBL" id="CAG7815059.1"/>
    </source>
</evidence>
<keyword evidence="3" id="KW-1185">Reference proteome</keyword>
<protein>
    <submittedName>
        <fullName evidence="2">Uncharacterized protein</fullName>
    </submittedName>
</protein>
<evidence type="ECO:0000256" key="1">
    <source>
        <dbReference type="SAM" id="MobiDB-lite"/>
    </source>
</evidence>
<feature type="region of interest" description="Disordered" evidence="1">
    <location>
        <begin position="1"/>
        <end position="85"/>
    </location>
</feature>
<name>A0A8J2L459_9HEXA</name>
<proteinExistence type="predicted"/>
<feature type="region of interest" description="Disordered" evidence="1">
    <location>
        <begin position="206"/>
        <end position="236"/>
    </location>
</feature>
<gene>
    <name evidence="2" type="ORF">AFUS01_LOCUS25762</name>
</gene>
<dbReference type="AlphaFoldDB" id="A0A8J2L459"/>
<dbReference type="OrthoDB" id="3137333at2759"/>
<comment type="caution">
    <text evidence="2">The sequence shown here is derived from an EMBL/GenBank/DDBJ whole genome shotgun (WGS) entry which is preliminary data.</text>
</comment>
<evidence type="ECO:0000313" key="3">
    <source>
        <dbReference type="Proteomes" id="UP000708208"/>
    </source>
</evidence>
<feature type="compositionally biased region" description="Low complexity" evidence="1">
    <location>
        <begin position="220"/>
        <end position="233"/>
    </location>
</feature>
<reference evidence="2" key="1">
    <citation type="submission" date="2021-06" db="EMBL/GenBank/DDBJ databases">
        <authorList>
            <person name="Hodson N. C."/>
            <person name="Mongue J. A."/>
            <person name="Jaron S. K."/>
        </authorList>
    </citation>
    <scope>NUCLEOTIDE SEQUENCE</scope>
</reference>
<feature type="non-terminal residue" evidence="2">
    <location>
        <position position="1"/>
    </location>
</feature>
<sequence length="297" mass="31187">MSCVTPGLQGIEKVERTSVKVDPTTGDPSFWYWPQSTTVESSSLSEEQASRLQPSSPPSPSSSNSSSGGSHHHIDLTLNSRNSDNSSTVLSKLTSVVSSSAAVVVLKGHNNSPSDGSITPTSSVNVAENSLLHHHSGQEIHHSDSISGEHSISRTGVDLPTLAELSGELAMSLSPKHPHSTPFSVSDILSPLEESYRIKGLDGSTLAHLTSPPSPYNRISSQTSSGQHSQTSSVMNVPSTSPYTHMHVPQLSHPGAAGFPAQYCNGADLHGMTGHYGDVRGSATGWYGATATDPRFA</sequence>
<dbReference type="Proteomes" id="UP000708208">
    <property type="component" value="Unassembled WGS sequence"/>
</dbReference>